<feature type="domain" description="Uracil-DNA glycosylase-like" evidence="6">
    <location>
        <begin position="96"/>
        <end position="259"/>
    </location>
</feature>
<keyword evidence="2" id="KW-0227">DNA damage</keyword>
<feature type="signal peptide" evidence="5">
    <location>
        <begin position="1"/>
        <end position="19"/>
    </location>
</feature>
<dbReference type="InterPro" id="IPR002043">
    <property type="entry name" value="UDG_fam1"/>
</dbReference>
<dbReference type="SMART" id="SM00986">
    <property type="entry name" value="UDG"/>
    <property type="match status" value="1"/>
</dbReference>
<keyword evidence="8" id="KW-1185">Reference proteome</keyword>
<gene>
    <name evidence="7" type="ORF">PMEA_00001177</name>
</gene>
<accession>A0AAU9VMM4</accession>
<dbReference type="Proteomes" id="UP001159428">
    <property type="component" value="Unassembled WGS sequence"/>
</dbReference>
<comment type="similarity">
    <text evidence="1">Belongs to the uracil-DNA glycosylase (UDG) superfamily. UNG family.</text>
</comment>
<dbReference type="AlphaFoldDB" id="A0AAU9VMM4"/>
<organism evidence="7 8">
    <name type="scientific">Pocillopora meandrina</name>
    <dbReference type="NCBI Taxonomy" id="46732"/>
    <lineage>
        <taxon>Eukaryota</taxon>
        <taxon>Metazoa</taxon>
        <taxon>Cnidaria</taxon>
        <taxon>Anthozoa</taxon>
        <taxon>Hexacorallia</taxon>
        <taxon>Scleractinia</taxon>
        <taxon>Astrocoeniina</taxon>
        <taxon>Pocilloporidae</taxon>
        <taxon>Pocillopora</taxon>
    </lineage>
</organism>
<dbReference type="Gene3D" id="3.40.470.10">
    <property type="entry name" value="Uracil-DNA glycosylase-like domain"/>
    <property type="match status" value="1"/>
</dbReference>
<dbReference type="GO" id="GO:0004844">
    <property type="term" value="F:uracil DNA N-glycosylase activity"/>
    <property type="evidence" value="ECO:0007669"/>
    <property type="project" value="InterPro"/>
</dbReference>
<comment type="caution">
    <text evidence="7">The sequence shown here is derived from an EMBL/GenBank/DDBJ whole genome shotgun (WGS) entry which is preliminary data.</text>
</comment>
<keyword evidence="4" id="KW-0234">DNA repair</keyword>
<dbReference type="CDD" id="cd10027">
    <property type="entry name" value="UDG-F1-like"/>
    <property type="match status" value="1"/>
</dbReference>
<evidence type="ECO:0000256" key="5">
    <source>
        <dbReference type="SAM" id="SignalP"/>
    </source>
</evidence>
<name>A0AAU9VMM4_9CNID</name>
<dbReference type="PANTHER" id="PTHR11264">
    <property type="entry name" value="URACIL-DNA GLYCOSYLASE"/>
    <property type="match status" value="1"/>
</dbReference>
<evidence type="ECO:0000256" key="3">
    <source>
        <dbReference type="ARBA" id="ARBA00022801"/>
    </source>
</evidence>
<dbReference type="SMART" id="SM00987">
    <property type="entry name" value="UreE_C"/>
    <property type="match status" value="1"/>
</dbReference>
<evidence type="ECO:0000313" key="8">
    <source>
        <dbReference type="Proteomes" id="UP001159428"/>
    </source>
</evidence>
<evidence type="ECO:0000313" key="7">
    <source>
        <dbReference type="EMBL" id="CAH3031175.1"/>
    </source>
</evidence>
<dbReference type="PANTHER" id="PTHR11264:SF0">
    <property type="entry name" value="URACIL-DNA GLYCOSYLASE"/>
    <property type="match status" value="1"/>
</dbReference>
<evidence type="ECO:0000256" key="4">
    <source>
        <dbReference type="ARBA" id="ARBA00023204"/>
    </source>
</evidence>
<evidence type="ECO:0000256" key="2">
    <source>
        <dbReference type="ARBA" id="ARBA00022763"/>
    </source>
</evidence>
<keyword evidence="3" id="KW-0378">Hydrolase</keyword>
<feature type="chain" id="PRO_5043930888" description="Uracil-DNA glycosylase-like domain-containing protein" evidence="5">
    <location>
        <begin position="20"/>
        <end position="363"/>
    </location>
</feature>
<dbReference type="GO" id="GO:0097510">
    <property type="term" value="P:base-excision repair, AP site formation via deaminated base removal"/>
    <property type="evidence" value="ECO:0007669"/>
    <property type="project" value="TreeGrafter"/>
</dbReference>
<reference evidence="7 8" key="1">
    <citation type="submission" date="2022-05" db="EMBL/GenBank/DDBJ databases">
        <authorList>
            <consortium name="Genoscope - CEA"/>
            <person name="William W."/>
        </authorList>
    </citation>
    <scope>NUCLEOTIDE SEQUENCE [LARGE SCALE GENOMIC DNA]</scope>
</reference>
<protein>
    <recommendedName>
        <fullName evidence="6">Uracil-DNA glycosylase-like domain-containing protein</fullName>
    </recommendedName>
</protein>
<dbReference type="EMBL" id="CALNXJ010000001">
    <property type="protein sequence ID" value="CAH3031175.1"/>
    <property type="molecule type" value="Genomic_DNA"/>
</dbReference>
<dbReference type="Pfam" id="PF03167">
    <property type="entry name" value="UDG"/>
    <property type="match status" value="1"/>
</dbReference>
<dbReference type="InterPro" id="IPR036895">
    <property type="entry name" value="Uracil-DNA_glycosylase-like_sf"/>
</dbReference>
<dbReference type="InterPro" id="IPR005122">
    <property type="entry name" value="Uracil-DNA_glycosylase-like"/>
</dbReference>
<proteinExistence type="inferred from homology"/>
<keyword evidence="5" id="KW-0732">Signal</keyword>
<dbReference type="SUPFAM" id="SSF52141">
    <property type="entry name" value="Uracil-DNA glycosylase-like"/>
    <property type="match status" value="1"/>
</dbReference>
<sequence>MASKYLLIVLLFAWRPVKSAWCDDVKYSKNRIDSDKYINNCIPKPWQPLFKGLKKTYYGESSISRLGHLADNLKNEGKQLKNAIEPQMPLLFKALELVKPKDVKVVILGQDPTPQKDKATGVAFHVERTRFVPAVLHMFLEVAFEGFPVDLNAGKITSWAKQGVLLLNTAFTCPHEPKIHGRHLAIWRDFTISLIRYIGGNTAGPSVWLLWGEEAKKFSKYINKKHLIIDGGHPSPMGIAKRGDSFFGGNYFNGANQFLWSNGRKTIDWSLSESGLNSLKLIPENWEQQLKNEKIKLQYELNEGKNEIIEGQEKFMLKKNRLKQINQHLQQLQCVPYEQLEYNYKKMIRKLLEKKEKVCSSLF</sequence>
<evidence type="ECO:0000259" key="6">
    <source>
        <dbReference type="SMART" id="SM00986"/>
    </source>
</evidence>
<evidence type="ECO:0000256" key="1">
    <source>
        <dbReference type="ARBA" id="ARBA00008184"/>
    </source>
</evidence>